<name>A0A078LU93_9PSED</name>
<dbReference type="InterPro" id="IPR026268">
    <property type="entry name" value="RseC"/>
</dbReference>
<organism evidence="2 3">
    <name type="scientific">Pseudomonas saudiphocaensis</name>
    <dbReference type="NCBI Taxonomy" id="1499686"/>
    <lineage>
        <taxon>Bacteria</taxon>
        <taxon>Pseudomonadati</taxon>
        <taxon>Pseudomonadota</taxon>
        <taxon>Gammaproteobacteria</taxon>
        <taxon>Pseudomonadales</taxon>
        <taxon>Pseudomonadaceae</taxon>
        <taxon>Pseudomonas</taxon>
    </lineage>
</organism>
<proteinExistence type="predicted"/>
<feature type="transmembrane region" description="Helical" evidence="1">
    <location>
        <begin position="80"/>
        <end position="100"/>
    </location>
</feature>
<evidence type="ECO:0000313" key="2">
    <source>
        <dbReference type="EMBL" id="CDZ95993.1"/>
    </source>
</evidence>
<keyword evidence="3" id="KW-1185">Reference proteome</keyword>
<dbReference type="InterPro" id="IPR007359">
    <property type="entry name" value="SigmaE_reg_RseC_MucC"/>
</dbReference>
<evidence type="ECO:0000256" key="1">
    <source>
        <dbReference type="SAM" id="Phobius"/>
    </source>
</evidence>
<protein>
    <submittedName>
        <fullName evidence="2">Positive regulator for alginate biosynthesis MucC</fullName>
    </submittedName>
</protein>
<dbReference type="AlphaFoldDB" id="A0A078LU93"/>
<gene>
    <name evidence="2" type="primary">mucC</name>
    <name evidence="2" type="ORF">BN1079_03343</name>
</gene>
<dbReference type="STRING" id="1499686.BN1079_03343"/>
<reference evidence="2 3" key="1">
    <citation type="submission" date="2014-07" db="EMBL/GenBank/DDBJ databases">
        <authorList>
            <person name="Urmite Genomes Urmite Genomes"/>
        </authorList>
    </citation>
    <scope>NUCLEOTIDE SEQUENCE [LARGE SCALE GENOMIC DNA]</scope>
    <source>
        <strain evidence="2 3">20_BN</strain>
    </source>
</reference>
<dbReference type="OrthoDB" id="9795854at2"/>
<feature type="transmembrane region" description="Helical" evidence="1">
    <location>
        <begin position="106"/>
        <end position="122"/>
    </location>
</feature>
<dbReference type="PANTHER" id="PTHR35867:SF1">
    <property type="entry name" value="PROTEIN RSEC"/>
    <property type="match status" value="1"/>
</dbReference>
<sequence>MIEEPGRVVAVEPGAVWVETQRKSTCSGCSVRNGCGQGLMDQLGVRERRGLIRAVADGRLQVGDSVVIGIREDALLRGAALVYLFPLIVLFAAALLASWLSAPEPYVILAGLGGFLSSWLVVRARGRRAAGDCALRPVVLRVMLGVAGADGAVGSFSPRGNDLEGSTH</sequence>
<dbReference type="PIRSF" id="PIRSF004923">
    <property type="entry name" value="RseC"/>
    <property type="match status" value="1"/>
</dbReference>
<dbReference type="Proteomes" id="UP000053902">
    <property type="component" value="Unassembled WGS sequence"/>
</dbReference>
<dbReference type="Pfam" id="PF04246">
    <property type="entry name" value="RseC_MucC"/>
    <property type="match status" value="1"/>
</dbReference>
<dbReference type="HOGENOM" id="CLU_124911_0_2_6"/>
<dbReference type="PANTHER" id="PTHR35867">
    <property type="entry name" value="PROTEIN RSEC"/>
    <property type="match status" value="1"/>
</dbReference>
<keyword evidence="1" id="KW-0472">Membrane</keyword>
<accession>A0A078LU93</accession>
<dbReference type="RefSeq" id="WP_052114505.1">
    <property type="nucleotide sequence ID" value="NZ_CCSF01000001.1"/>
</dbReference>
<evidence type="ECO:0000313" key="3">
    <source>
        <dbReference type="Proteomes" id="UP000053902"/>
    </source>
</evidence>
<keyword evidence="1" id="KW-1133">Transmembrane helix</keyword>
<dbReference type="EMBL" id="CCSF01000001">
    <property type="protein sequence ID" value="CDZ95993.1"/>
    <property type="molecule type" value="Genomic_DNA"/>
</dbReference>
<keyword evidence="1" id="KW-0812">Transmembrane</keyword>
<dbReference type="eggNOG" id="COG3086">
    <property type="taxonomic scope" value="Bacteria"/>
</dbReference>